<accession>A0A226E9D6</accession>
<gene>
    <name evidence="2" type="ORF">Fcan01_11540</name>
</gene>
<dbReference type="AlphaFoldDB" id="A0A226E9D6"/>
<comment type="caution">
    <text evidence="2">The sequence shown here is derived from an EMBL/GenBank/DDBJ whole genome shotgun (WGS) entry which is preliminary data.</text>
</comment>
<evidence type="ECO:0000256" key="1">
    <source>
        <dbReference type="SAM" id="MobiDB-lite"/>
    </source>
</evidence>
<dbReference type="PANTHER" id="PTHR10773:SF19">
    <property type="match status" value="1"/>
</dbReference>
<feature type="region of interest" description="Disordered" evidence="1">
    <location>
        <begin position="1"/>
        <end position="30"/>
    </location>
</feature>
<reference evidence="2 3" key="1">
    <citation type="submission" date="2015-12" db="EMBL/GenBank/DDBJ databases">
        <title>The genome of Folsomia candida.</title>
        <authorList>
            <person name="Faddeeva A."/>
            <person name="Derks M.F."/>
            <person name="Anvar Y."/>
            <person name="Smit S."/>
            <person name="Van Straalen N."/>
            <person name="Roelofs D."/>
        </authorList>
    </citation>
    <scope>NUCLEOTIDE SEQUENCE [LARGE SCALE GENOMIC DNA]</scope>
    <source>
        <strain evidence="2 3">VU population</strain>
        <tissue evidence="2">Whole body</tissue>
    </source>
</reference>
<organism evidence="2 3">
    <name type="scientific">Folsomia candida</name>
    <name type="common">Springtail</name>
    <dbReference type="NCBI Taxonomy" id="158441"/>
    <lineage>
        <taxon>Eukaryota</taxon>
        <taxon>Metazoa</taxon>
        <taxon>Ecdysozoa</taxon>
        <taxon>Arthropoda</taxon>
        <taxon>Hexapoda</taxon>
        <taxon>Collembola</taxon>
        <taxon>Entomobryomorpha</taxon>
        <taxon>Isotomoidea</taxon>
        <taxon>Isotomidae</taxon>
        <taxon>Proisotominae</taxon>
        <taxon>Folsomia</taxon>
    </lineage>
</organism>
<dbReference type="PANTHER" id="PTHR10773">
    <property type="entry name" value="DNA-DIRECTED RNA POLYMERASES I, II, AND III SUBUNIT RPABC2"/>
    <property type="match status" value="1"/>
</dbReference>
<dbReference type="EMBL" id="LNIX01000005">
    <property type="protein sequence ID" value="OXA53724.1"/>
    <property type="molecule type" value="Genomic_DNA"/>
</dbReference>
<protein>
    <submittedName>
        <fullName evidence="2">Uncharacterized protein</fullName>
    </submittedName>
</protein>
<proteinExistence type="predicted"/>
<evidence type="ECO:0000313" key="3">
    <source>
        <dbReference type="Proteomes" id="UP000198287"/>
    </source>
</evidence>
<dbReference type="OrthoDB" id="6780237at2759"/>
<dbReference type="Proteomes" id="UP000198287">
    <property type="component" value="Unassembled WGS sequence"/>
</dbReference>
<sequence length="393" mass="44971">MSDSEIESDSSEWSYQGTTEEEEDTDSGDIFSIDEVVEASGVGLDTLINYGGGTEIPPDPCDPILAETPSFHQRIENLDGVENEFHGDMTLKRKRLKKPDKSTWSVEQQKMRRMKGDAYFGIRRTKNNPSSSNLCQQKPPRSIGSSCDSPKCKTYKNRHCQKFSESRRRVLFDSFWKEMDWGQKHAYVLSLVDTISPKQETKKGRVKCVPRPYRHVSLVHSHPPPACLVTPPATPVPATTSCAIRRRWIHRTMCTGGSTSWRTPPEATNCSQIARKPRQRGPYNKTGDDKDQDLREYLNRLPKLPSHYCRQSSSKLYLEPVFTSKTKLYLEYSTNMKNCNKKPLSYPKFYSIFDDMNIGLYQPKKDQCDVCSAHEAGNIGDEIWKMHLQNKPL</sequence>
<keyword evidence="3" id="KW-1185">Reference proteome</keyword>
<name>A0A226E9D6_FOLCA</name>
<feature type="region of interest" description="Disordered" evidence="1">
    <location>
        <begin position="122"/>
        <end position="148"/>
    </location>
</feature>
<feature type="compositionally biased region" description="Acidic residues" evidence="1">
    <location>
        <begin position="1"/>
        <end position="10"/>
    </location>
</feature>
<feature type="compositionally biased region" description="Polar residues" evidence="1">
    <location>
        <begin position="127"/>
        <end position="136"/>
    </location>
</feature>
<evidence type="ECO:0000313" key="2">
    <source>
        <dbReference type="EMBL" id="OXA53724.1"/>
    </source>
</evidence>